<evidence type="ECO:0000313" key="3">
    <source>
        <dbReference type="Proteomes" id="UP000645462"/>
    </source>
</evidence>
<dbReference type="Proteomes" id="UP000645462">
    <property type="component" value="Unassembled WGS sequence"/>
</dbReference>
<keyword evidence="3" id="KW-1185">Reference proteome</keyword>
<evidence type="ECO:0008006" key="4">
    <source>
        <dbReference type="Google" id="ProtNLM"/>
    </source>
</evidence>
<reference evidence="3" key="1">
    <citation type="journal article" date="2019" name="Int. J. Syst. Evol. Microbiol.">
        <title>The Global Catalogue of Microorganisms (GCM) 10K type strain sequencing project: providing services to taxonomists for standard genome sequencing and annotation.</title>
        <authorList>
            <consortium name="The Broad Institute Genomics Platform"/>
            <consortium name="The Broad Institute Genome Sequencing Center for Infectious Disease"/>
            <person name="Wu L."/>
            <person name="Ma J."/>
        </authorList>
    </citation>
    <scope>NUCLEOTIDE SEQUENCE [LARGE SCALE GENOMIC DNA]</scope>
    <source>
        <strain evidence="3">CGMCC 1.12478</strain>
    </source>
</reference>
<feature type="compositionally biased region" description="Acidic residues" evidence="1">
    <location>
        <begin position="281"/>
        <end position="291"/>
    </location>
</feature>
<feature type="compositionally biased region" description="Basic and acidic residues" evidence="1">
    <location>
        <begin position="103"/>
        <end position="122"/>
    </location>
</feature>
<comment type="caution">
    <text evidence="2">The sequence shown here is derived from an EMBL/GenBank/DDBJ whole genome shotgun (WGS) entry which is preliminary data.</text>
</comment>
<feature type="compositionally biased region" description="Basic and acidic residues" evidence="1">
    <location>
        <begin position="135"/>
        <end position="149"/>
    </location>
</feature>
<accession>A0ABQ1KN79</accession>
<evidence type="ECO:0000256" key="1">
    <source>
        <dbReference type="SAM" id="MobiDB-lite"/>
    </source>
</evidence>
<sequence>MSDPVTNVEIEDVLSSIRRLVAEEVRATPVARRRPEKPGRLVLTAAQRVKDAAPEPARASDPVLLTQPVVPGIPQGESAIDEIPGEARLAEFGRVEGAFPDIDSLHLAEDAAERSDDAHEQDVAEDEAQSEAGDDASRSELNRLIEKEVSAALGLSGADDADAQSDQSDWADELSDEDWQDIAEEQADASEFRADESEAEDHDESETAADLSDASDWVEPEAGHQEDTAPIQSPPQTLEDKVAALGRLVARGNEDFEEERDRPDADDLSAVSEPMTWPEAPYEDAEEEAEDPGTNVLHAQDSWPQPQSYSAPVQDEPATTGAVQVRDDDAASALEIDEETLRQMVVDIVRQELQGALGERITRNVRKLVRREIHRMLISQDFE</sequence>
<dbReference type="RefSeq" id="WP_188482159.1">
    <property type="nucleotide sequence ID" value="NZ_BMFC01000004.1"/>
</dbReference>
<feature type="region of interest" description="Disordered" evidence="1">
    <location>
        <begin position="101"/>
        <end position="322"/>
    </location>
</feature>
<dbReference type="EMBL" id="BMFC01000004">
    <property type="protein sequence ID" value="GGC05210.1"/>
    <property type="molecule type" value="Genomic_DNA"/>
</dbReference>
<feature type="compositionally biased region" description="Acidic residues" evidence="1">
    <location>
        <begin position="159"/>
        <end position="188"/>
    </location>
</feature>
<feature type="compositionally biased region" description="Polar residues" evidence="1">
    <location>
        <begin position="302"/>
        <end position="311"/>
    </location>
</feature>
<name>A0ABQ1KN79_9RHOB</name>
<proteinExistence type="predicted"/>
<protein>
    <recommendedName>
        <fullName evidence="4">Glycerol-3-phosphate dehydrogenase</fullName>
    </recommendedName>
</protein>
<evidence type="ECO:0000313" key="2">
    <source>
        <dbReference type="EMBL" id="GGC05210.1"/>
    </source>
</evidence>
<gene>
    <name evidence="2" type="ORF">GCM10011363_22410</name>
</gene>
<feature type="compositionally biased region" description="Acidic residues" evidence="1">
    <location>
        <begin position="197"/>
        <end position="207"/>
    </location>
</feature>
<organism evidence="2 3">
    <name type="scientific">Marivita lacus</name>
    <dbReference type="NCBI Taxonomy" id="1323742"/>
    <lineage>
        <taxon>Bacteria</taxon>
        <taxon>Pseudomonadati</taxon>
        <taxon>Pseudomonadota</taxon>
        <taxon>Alphaproteobacteria</taxon>
        <taxon>Rhodobacterales</taxon>
        <taxon>Roseobacteraceae</taxon>
        <taxon>Marivita</taxon>
    </lineage>
</organism>
<feature type="compositionally biased region" description="Acidic residues" evidence="1">
    <location>
        <begin position="123"/>
        <end position="134"/>
    </location>
</feature>